<dbReference type="InterPro" id="IPR002937">
    <property type="entry name" value="Amino_oxidase"/>
</dbReference>
<organism evidence="5 6">
    <name type="scientific">Haliscomenobacter hydrossis (strain ATCC 27775 / DSM 1100 / LMG 10767 / O)</name>
    <dbReference type="NCBI Taxonomy" id="760192"/>
    <lineage>
        <taxon>Bacteria</taxon>
        <taxon>Pseudomonadati</taxon>
        <taxon>Bacteroidota</taxon>
        <taxon>Saprospiria</taxon>
        <taxon>Saprospirales</taxon>
        <taxon>Haliscomenobacteraceae</taxon>
        <taxon>Haliscomenobacter</taxon>
    </lineage>
</organism>
<dbReference type="GO" id="GO:0016491">
    <property type="term" value="F:oxidoreductase activity"/>
    <property type="evidence" value="ECO:0007669"/>
    <property type="project" value="InterPro"/>
</dbReference>
<feature type="domain" description="Amine oxidase" evidence="4">
    <location>
        <begin position="17"/>
        <end position="292"/>
    </location>
</feature>
<gene>
    <name evidence="5" type="ordered locus">Halhy_4428</name>
</gene>
<evidence type="ECO:0000256" key="3">
    <source>
        <dbReference type="ARBA" id="ARBA00040298"/>
    </source>
</evidence>
<keyword evidence="6" id="KW-1185">Reference proteome</keyword>
<dbReference type="RefSeq" id="WP_013766808.1">
    <property type="nucleotide sequence ID" value="NC_015510.1"/>
</dbReference>
<proteinExistence type="predicted"/>
<evidence type="ECO:0000256" key="2">
    <source>
        <dbReference type="ARBA" id="ARBA00038825"/>
    </source>
</evidence>
<dbReference type="GO" id="GO:0005829">
    <property type="term" value="C:cytosol"/>
    <property type="evidence" value="ECO:0007669"/>
    <property type="project" value="TreeGrafter"/>
</dbReference>
<dbReference type="SUPFAM" id="SSF51905">
    <property type="entry name" value="FAD/NAD(P)-binding domain"/>
    <property type="match status" value="1"/>
</dbReference>
<accession>F4KQY5</accession>
<protein>
    <recommendedName>
        <fullName evidence="3">Pyridine nucleotide-disulfide oxidoreductase domain-containing protein 2</fullName>
    </recommendedName>
</protein>
<sequence>MATQKYDIVIIGAGHNGLVAATYLAKAGKKVLVLEANAEIGGATASVRVFPDFDAQLSRYAYLVSLFPDKIIQDLKLNFKCLSRRVASYTPYAAQGKNAGLLISRIWDEQTAASFASLEGGEAEMKAWRKFYDEIEQFAGRIAPTMLKPLLSRSQLRKEIGLDPVWDYLIEEPIGQAIFKHFKHDVVRGVVLTDALIGTFTSAYDLQANKCFLYHLIGNGTGEWKVPQGGMGALVRELERVALASGVSILTNSSVTAVQSDEKEVLVSLENGDQFSANYLLSNTAPQVLAKLRGKNPPASLDGSQMKINMLVKQLPRLKSGADPRDAFAGTFHINESFSQLESAYQQAKAGTIPASMPLEIYCHTLTDTSILSPELQQKGFHTLTLFGLHTPAALFDDNHDAQRKLALQLAIDSLNQYLAEPIESVLARSTNGELAIEAKTPRDIEAEVGLPRGNIFHRDLAFPFHEDGEAPSWGVETDDARIFICGAGAIRGGGVSGIPGHNAAMAVLERG</sequence>
<dbReference type="InterPro" id="IPR036188">
    <property type="entry name" value="FAD/NAD-bd_sf"/>
</dbReference>
<dbReference type="HOGENOM" id="CLU_019327_0_1_10"/>
<evidence type="ECO:0000313" key="6">
    <source>
        <dbReference type="Proteomes" id="UP000008461"/>
    </source>
</evidence>
<dbReference type="AlphaFoldDB" id="F4KQY5"/>
<name>F4KQY5_HALH1</name>
<dbReference type="Gene3D" id="3.50.50.60">
    <property type="entry name" value="FAD/NAD(P)-binding domain"/>
    <property type="match status" value="2"/>
</dbReference>
<dbReference type="EMBL" id="CP002691">
    <property type="protein sequence ID" value="AEE52270.1"/>
    <property type="molecule type" value="Genomic_DNA"/>
</dbReference>
<dbReference type="PANTHER" id="PTHR10668">
    <property type="entry name" value="PHYTOENE DEHYDROGENASE"/>
    <property type="match status" value="1"/>
</dbReference>
<reference key="2">
    <citation type="submission" date="2011-04" db="EMBL/GenBank/DDBJ databases">
        <title>Complete sequence of chromosome of Haliscomenobacter hydrossis DSM 1100.</title>
        <authorList>
            <consortium name="US DOE Joint Genome Institute (JGI-PGF)"/>
            <person name="Lucas S."/>
            <person name="Han J."/>
            <person name="Lapidus A."/>
            <person name="Bruce D."/>
            <person name="Goodwin L."/>
            <person name="Pitluck S."/>
            <person name="Peters L."/>
            <person name="Kyrpides N."/>
            <person name="Mavromatis K."/>
            <person name="Ivanova N."/>
            <person name="Ovchinnikova G."/>
            <person name="Pagani I."/>
            <person name="Daligault H."/>
            <person name="Detter J.C."/>
            <person name="Han C."/>
            <person name="Land M."/>
            <person name="Hauser L."/>
            <person name="Markowitz V."/>
            <person name="Cheng J.-F."/>
            <person name="Hugenholtz P."/>
            <person name="Woyke T."/>
            <person name="Wu D."/>
            <person name="Verbarg S."/>
            <person name="Frueling A."/>
            <person name="Brambilla E."/>
            <person name="Klenk H.-P."/>
            <person name="Eisen J.A."/>
        </authorList>
    </citation>
    <scope>NUCLEOTIDE SEQUENCE</scope>
    <source>
        <strain>DSM 1100</strain>
    </source>
</reference>
<dbReference type="Proteomes" id="UP000008461">
    <property type="component" value="Chromosome"/>
</dbReference>
<evidence type="ECO:0000313" key="5">
    <source>
        <dbReference type="EMBL" id="AEE52270.1"/>
    </source>
</evidence>
<dbReference type="KEGG" id="hhy:Halhy_4428"/>
<comment type="subunit">
    <text evidence="2">Interacts with COX5B; this interaction may contribute to localize PYROXD2 to the inner face of the inner mitochondrial membrane.</text>
</comment>
<dbReference type="PANTHER" id="PTHR10668:SF103">
    <property type="entry name" value="PYRIDINE NUCLEOTIDE-DISULFIDE OXIDOREDUCTASE DOMAIN-CONTAINING PROTEIN 2"/>
    <property type="match status" value="1"/>
</dbReference>
<reference evidence="5 6" key="1">
    <citation type="journal article" date="2011" name="Stand. Genomic Sci.">
        <title>Complete genome sequence of Haliscomenobacter hydrossis type strain (O).</title>
        <authorList>
            <consortium name="US DOE Joint Genome Institute (JGI-PGF)"/>
            <person name="Daligault H."/>
            <person name="Lapidus A."/>
            <person name="Zeytun A."/>
            <person name="Nolan M."/>
            <person name="Lucas S."/>
            <person name="Del Rio T.G."/>
            <person name="Tice H."/>
            <person name="Cheng J.F."/>
            <person name="Tapia R."/>
            <person name="Han C."/>
            <person name="Goodwin L."/>
            <person name="Pitluck S."/>
            <person name="Liolios K."/>
            <person name="Pagani I."/>
            <person name="Ivanova N."/>
            <person name="Huntemann M."/>
            <person name="Mavromatis K."/>
            <person name="Mikhailova N."/>
            <person name="Pati A."/>
            <person name="Chen A."/>
            <person name="Palaniappan K."/>
            <person name="Land M."/>
            <person name="Hauser L."/>
            <person name="Brambilla E.M."/>
            <person name="Rohde M."/>
            <person name="Verbarg S."/>
            <person name="Goker M."/>
            <person name="Bristow J."/>
            <person name="Eisen J.A."/>
            <person name="Markowitz V."/>
            <person name="Hugenholtz P."/>
            <person name="Kyrpides N.C."/>
            <person name="Klenk H.P."/>
            <person name="Woyke T."/>
        </authorList>
    </citation>
    <scope>NUCLEOTIDE SEQUENCE [LARGE SCALE GENOMIC DNA]</scope>
    <source>
        <strain evidence="6">ATCC 27775 / DSM 1100 / LMG 10767 / O</strain>
    </source>
</reference>
<dbReference type="eggNOG" id="COG1233">
    <property type="taxonomic scope" value="Bacteria"/>
</dbReference>
<evidence type="ECO:0000256" key="1">
    <source>
        <dbReference type="ARBA" id="ARBA00037217"/>
    </source>
</evidence>
<dbReference type="OrthoDB" id="9789960at2"/>
<dbReference type="STRING" id="760192.Halhy_4428"/>
<dbReference type="Pfam" id="PF01593">
    <property type="entry name" value="Amino_oxidase"/>
    <property type="match status" value="1"/>
</dbReference>
<comment type="function">
    <text evidence="1">Probable oxidoreductase that may play a role as regulator of mitochondrial function.</text>
</comment>
<evidence type="ECO:0000259" key="4">
    <source>
        <dbReference type="Pfam" id="PF01593"/>
    </source>
</evidence>